<dbReference type="Gene3D" id="2.60.34.10">
    <property type="entry name" value="Substrate Binding Domain Of DNAk, Chain A, domain 1"/>
    <property type="match status" value="1"/>
</dbReference>
<keyword evidence="2" id="KW-0547">Nucleotide-binding</keyword>
<dbReference type="Pfam" id="PF00012">
    <property type="entry name" value="HSP70"/>
    <property type="match status" value="1"/>
</dbReference>
<name>A0AAU9V8D4_EUPED</name>
<proteinExistence type="inferred from homology"/>
<evidence type="ECO:0008006" key="6">
    <source>
        <dbReference type="Google" id="ProtNLM"/>
    </source>
</evidence>
<accession>A0AAU9V8D4</accession>
<dbReference type="GO" id="GO:0005524">
    <property type="term" value="F:ATP binding"/>
    <property type="evidence" value="ECO:0007669"/>
    <property type="project" value="UniProtKB-KW"/>
</dbReference>
<dbReference type="InterPro" id="IPR013126">
    <property type="entry name" value="Hsp_70_fam"/>
</dbReference>
<dbReference type="Proteomes" id="UP001153954">
    <property type="component" value="Unassembled WGS sequence"/>
</dbReference>
<dbReference type="EMBL" id="CAKOGL010000030">
    <property type="protein sequence ID" value="CAH2107025.1"/>
    <property type="molecule type" value="Genomic_DNA"/>
</dbReference>
<dbReference type="SUPFAM" id="SSF100920">
    <property type="entry name" value="Heat shock protein 70kD (HSP70), peptide-binding domain"/>
    <property type="match status" value="1"/>
</dbReference>
<protein>
    <recommendedName>
        <fullName evidence="6">Heat shock protein 70</fullName>
    </recommendedName>
</protein>
<dbReference type="PANTHER" id="PTHR19375">
    <property type="entry name" value="HEAT SHOCK PROTEIN 70KDA"/>
    <property type="match status" value="1"/>
</dbReference>
<evidence type="ECO:0000313" key="4">
    <source>
        <dbReference type="EMBL" id="CAH2107025.1"/>
    </source>
</evidence>
<sequence>MTKIIERNAKIPCRQSQTFTTYSDNQPAVTVQVYEGECAMTKDNNLLGRFDLTGIPPAPRGVPKIDVTFDLDANDILNVSVKENSKGRSKNIVIKNEILMIVQLVSSRVQSFHCAKSTKFEVFQVISMV</sequence>
<reference evidence="4" key="1">
    <citation type="submission" date="2022-03" db="EMBL/GenBank/DDBJ databases">
        <authorList>
            <person name="Tunstrom K."/>
        </authorList>
    </citation>
    <scope>NUCLEOTIDE SEQUENCE</scope>
</reference>
<keyword evidence="5" id="KW-1185">Reference proteome</keyword>
<evidence type="ECO:0000313" key="5">
    <source>
        <dbReference type="Proteomes" id="UP001153954"/>
    </source>
</evidence>
<evidence type="ECO:0000256" key="2">
    <source>
        <dbReference type="ARBA" id="ARBA00022741"/>
    </source>
</evidence>
<dbReference type="GO" id="GO:0140662">
    <property type="term" value="F:ATP-dependent protein folding chaperone"/>
    <property type="evidence" value="ECO:0007669"/>
    <property type="project" value="InterPro"/>
</dbReference>
<dbReference type="InterPro" id="IPR029047">
    <property type="entry name" value="HSP70_peptide-bd_sf"/>
</dbReference>
<evidence type="ECO:0000256" key="3">
    <source>
        <dbReference type="ARBA" id="ARBA00022840"/>
    </source>
</evidence>
<organism evidence="4 5">
    <name type="scientific">Euphydryas editha</name>
    <name type="common">Edith's checkerspot</name>
    <dbReference type="NCBI Taxonomy" id="104508"/>
    <lineage>
        <taxon>Eukaryota</taxon>
        <taxon>Metazoa</taxon>
        <taxon>Ecdysozoa</taxon>
        <taxon>Arthropoda</taxon>
        <taxon>Hexapoda</taxon>
        <taxon>Insecta</taxon>
        <taxon>Pterygota</taxon>
        <taxon>Neoptera</taxon>
        <taxon>Endopterygota</taxon>
        <taxon>Lepidoptera</taxon>
        <taxon>Glossata</taxon>
        <taxon>Ditrysia</taxon>
        <taxon>Papilionoidea</taxon>
        <taxon>Nymphalidae</taxon>
        <taxon>Nymphalinae</taxon>
        <taxon>Euphydryas</taxon>
    </lineage>
</organism>
<gene>
    <name evidence="4" type="ORF">EEDITHA_LOCUS21091</name>
</gene>
<comment type="caution">
    <text evidence="4">The sequence shown here is derived from an EMBL/GenBank/DDBJ whole genome shotgun (WGS) entry which is preliminary data.</text>
</comment>
<dbReference type="AlphaFoldDB" id="A0AAU9V8D4"/>
<keyword evidence="3" id="KW-0067">ATP-binding</keyword>
<comment type="similarity">
    <text evidence="1">Belongs to the heat shock protein 70 family.</text>
</comment>
<evidence type="ECO:0000256" key="1">
    <source>
        <dbReference type="ARBA" id="ARBA00007381"/>
    </source>
</evidence>